<dbReference type="AlphaFoldDB" id="A0A2T1BZG1"/>
<organism evidence="2 3">
    <name type="scientific">Merismopedia glauca CCAP 1448/3</name>
    <dbReference type="NCBI Taxonomy" id="1296344"/>
    <lineage>
        <taxon>Bacteria</taxon>
        <taxon>Bacillati</taxon>
        <taxon>Cyanobacteriota</taxon>
        <taxon>Cyanophyceae</taxon>
        <taxon>Synechococcales</taxon>
        <taxon>Merismopediaceae</taxon>
        <taxon>Merismopedia</taxon>
    </lineage>
</organism>
<comment type="caution">
    <text evidence="2">The sequence shown here is derived from an EMBL/GenBank/DDBJ whole genome shotgun (WGS) entry which is preliminary data.</text>
</comment>
<dbReference type="GO" id="GO:0008168">
    <property type="term" value="F:methyltransferase activity"/>
    <property type="evidence" value="ECO:0007669"/>
    <property type="project" value="UniProtKB-KW"/>
</dbReference>
<dbReference type="RefSeq" id="WP_106290419.1">
    <property type="nucleotide sequence ID" value="NZ_CAWNTC010000152.1"/>
</dbReference>
<dbReference type="CDD" id="cd02440">
    <property type="entry name" value="AdoMet_MTases"/>
    <property type="match status" value="1"/>
</dbReference>
<evidence type="ECO:0000259" key="1">
    <source>
        <dbReference type="Pfam" id="PF08242"/>
    </source>
</evidence>
<dbReference type="PANTHER" id="PTHR43464:SF91">
    <property type="entry name" value="SLL0487 PROTEIN"/>
    <property type="match status" value="1"/>
</dbReference>
<protein>
    <submittedName>
        <fullName evidence="2">SAM-dependent methyltransferase</fullName>
    </submittedName>
</protein>
<dbReference type="InterPro" id="IPR013217">
    <property type="entry name" value="Methyltransf_12"/>
</dbReference>
<dbReference type="Pfam" id="PF08242">
    <property type="entry name" value="Methyltransf_12"/>
    <property type="match status" value="1"/>
</dbReference>
<name>A0A2T1BZG1_9CYAN</name>
<dbReference type="Gene3D" id="3.40.50.150">
    <property type="entry name" value="Vaccinia Virus protein VP39"/>
    <property type="match status" value="1"/>
</dbReference>
<sequence>MDTPQKISAAVQRLYDTYPFPPEPLLDEPPPGYNWRWNWLTAYEFCTGRTPPNRKVRVLDAGCGTGVGTEYLVHLNPEAQVVAVDLSAGALEVARERCRRSGADRVEFHHLSLYEVARLPGEFDLINCVGVLHHLPDPVRGIQSLAAKLAPGGIMHIFVYGELGRWEISLMQEAIALVQGDKQGDYVDGVKVGRSIFASLPQNNRLLKREKERWSLENHRDESFADMYVHPQEIDYNVNTLFELIDASGLEFVGFSNPQNWDLERILGKNPELMARVETMSDRQKYRLAEILDPESFSHYEFFLARPPLPKIDWSDDTQFLSAIPERNPCLQGWPSCSLFNPDYEIVNLSEVEYEFLSRCDSLERREADFGGRSPTSLHSSVNQNVGELIKSLNVDLFTIRSLHEKRLLLLTPQD</sequence>
<dbReference type="PANTHER" id="PTHR43464">
    <property type="entry name" value="METHYLTRANSFERASE"/>
    <property type="match status" value="1"/>
</dbReference>
<feature type="domain" description="Methyltransferase type 12" evidence="1">
    <location>
        <begin position="59"/>
        <end position="154"/>
    </location>
</feature>
<dbReference type="EMBL" id="PVWJ01000119">
    <property type="protein sequence ID" value="PSB01263.1"/>
    <property type="molecule type" value="Genomic_DNA"/>
</dbReference>
<gene>
    <name evidence="2" type="ORF">C7B64_19285</name>
</gene>
<reference evidence="2 3" key="1">
    <citation type="submission" date="2018-02" db="EMBL/GenBank/DDBJ databases">
        <authorList>
            <person name="Cohen D.B."/>
            <person name="Kent A.D."/>
        </authorList>
    </citation>
    <scope>NUCLEOTIDE SEQUENCE [LARGE SCALE GENOMIC DNA]</scope>
    <source>
        <strain evidence="2 3">CCAP 1448/3</strain>
    </source>
</reference>
<keyword evidence="2" id="KW-0808">Transferase</keyword>
<evidence type="ECO:0000313" key="3">
    <source>
        <dbReference type="Proteomes" id="UP000238762"/>
    </source>
</evidence>
<dbReference type="GO" id="GO:0032259">
    <property type="term" value="P:methylation"/>
    <property type="evidence" value="ECO:0007669"/>
    <property type="project" value="UniProtKB-KW"/>
</dbReference>
<dbReference type="Proteomes" id="UP000238762">
    <property type="component" value="Unassembled WGS sequence"/>
</dbReference>
<accession>A0A2T1BZG1</accession>
<keyword evidence="2" id="KW-0489">Methyltransferase</keyword>
<keyword evidence="3" id="KW-1185">Reference proteome</keyword>
<evidence type="ECO:0000313" key="2">
    <source>
        <dbReference type="EMBL" id="PSB01263.1"/>
    </source>
</evidence>
<dbReference type="InterPro" id="IPR029063">
    <property type="entry name" value="SAM-dependent_MTases_sf"/>
</dbReference>
<reference evidence="2 3" key="2">
    <citation type="submission" date="2018-03" db="EMBL/GenBank/DDBJ databases">
        <title>The ancient ancestry and fast evolution of plastids.</title>
        <authorList>
            <person name="Moore K.R."/>
            <person name="Magnabosco C."/>
            <person name="Momper L."/>
            <person name="Gold D.A."/>
            <person name="Bosak T."/>
            <person name="Fournier G.P."/>
        </authorList>
    </citation>
    <scope>NUCLEOTIDE SEQUENCE [LARGE SCALE GENOMIC DNA]</scope>
    <source>
        <strain evidence="2 3">CCAP 1448/3</strain>
    </source>
</reference>
<dbReference type="SUPFAM" id="SSF53335">
    <property type="entry name" value="S-adenosyl-L-methionine-dependent methyltransferases"/>
    <property type="match status" value="1"/>
</dbReference>
<dbReference type="OrthoDB" id="649979at2"/>
<proteinExistence type="predicted"/>